<dbReference type="GO" id="GO:0005524">
    <property type="term" value="F:ATP binding"/>
    <property type="evidence" value="ECO:0007669"/>
    <property type="project" value="UniProtKB-UniRule"/>
</dbReference>
<keyword evidence="3" id="KW-0067">ATP-binding</keyword>
<dbReference type="Gene3D" id="3.30.470.20">
    <property type="entry name" value="ATP-grasp fold, B domain"/>
    <property type="match status" value="1"/>
</dbReference>
<dbReference type="AlphaFoldDB" id="A0AAE7E3M5"/>
<dbReference type="InterPro" id="IPR013815">
    <property type="entry name" value="ATP_grasp_subdomain_1"/>
</dbReference>
<dbReference type="Proteomes" id="UP000503482">
    <property type="component" value="Chromosome"/>
</dbReference>
<sequence>MIEQIKTHENLQNTPNVLNTKINSSIEIVTVPLSKDTKNIGINFDAELILSILSKSYEKVIITLISTEDDLKSLVKRKPDLVFSGVKYFNFNKEKVWLSEYLKKHNIEYITSNKEVLDNEHDKNNAKTIVKDANLNTAKFFTTQPDEHETESSLPVTFPLFLKPVSKNNPEGINAQSVVFDFKKYQAKVLDIYNTQKSRTLVENYLSGKEYSVSILENKSKNILTILPVEIIAAKNKNGHKILDFDAKQSNLEEVIAIVDKKIRKEVSALAINSFMALGGKTMGVIDIKMSYNGILHFIEADFMPSFEEGYFYKAFQINENIDFEHMILKIADAALTSKIKDEY</sequence>
<dbReference type="Gene3D" id="3.30.1490.20">
    <property type="entry name" value="ATP-grasp fold, A domain"/>
    <property type="match status" value="1"/>
</dbReference>
<dbReference type="PANTHER" id="PTHR23132:SF23">
    <property type="entry name" value="D-ALANINE--D-ALANINE LIGASE B"/>
    <property type="match status" value="1"/>
</dbReference>
<dbReference type="RefSeq" id="WP_128358017.1">
    <property type="nucleotide sequence ID" value="NZ_CP053840.1"/>
</dbReference>
<dbReference type="Pfam" id="PF07478">
    <property type="entry name" value="Dala_Dala_lig_C"/>
    <property type="match status" value="1"/>
</dbReference>
<evidence type="ECO:0000313" key="5">
    <source>
        <dbReference type="EMBL" id="QKF67418.1"/>
    </source>
</evidence>
<evidence type="ECO:0000313" key="6">
    <source>
        <dbReference type="Proteomes" id="UP000503482"/>
    </source>
</evidence>
<accession>A0AAE7E3M5</accession>
<name>A0AAE7E3M5_9BACT</name>
<evidence type="ECO:0000256" key="2">
    <source>
        <dbReference type="ARBA" id="ARBA00022598"/>
    </source>
</evidence>
<dbReference type="PROSITE" id="PS50975">
    <property type="entry name" value="ATP_GRASP"/>
    <property type="match status" value="1"/>
</dbReference>
<dbReference type="GO" id="GO:0008716">
    <property type="term" value="F:D-alanine-D-alanine ligase activity"/>
    <property type="evidence" value="ECO:0007669"/>
    <property type="project" value="InterPro"/>
</dbReference>
<dbReference type="InterPro" id="IPR011761">
    <property type="entry name" value="ATP-grasp"/>
</dbReference>
<feature type="domain" description="ATP-grasp" evidence="4">
    <location>
        <begin position="127"/>
        <end position="333"/>
    </location>
</feature>
<evidence type="ECO:0000256" key="1">
    <source>
        <dbReference type="ARBA" id="ARBA00010871"/>
    </source>
</evidence>
<dbReference type="EMBL" id="CP053840">
    <property type="protein sequence ID" value="QKF67418.1"/>
    <property type="molecule type" value="Genomic_DNA"/>
</dbReference>
<proteinExistence type="inferred from homology"/>
<organism evidence="5 6">
    <name type="scientific">Arcobacter venerupis</name>
    <dbReference type="NCBI Taxonomy" id="1054033"/>
    <lineage>
        <taxon>Bacteria</taxon>
        <taxon>Pseudomonadati</taxon>
        <taxon>Campylobacterota</taxon>
        <taxon>Epsilonproteobacteria</taxon>
        <taxon>Campylobacterales</taxon>
        <taxon>Arcobacteraceae</taxon>
        <taxon>Arcobacter</taxon>
    </lineage>
</organism>
<evidence type="ECO:0000256" key="3">
    <source>
        <dbReference type="PROSITE-ProRule" id="PRU00409"/>
    </source>
</evidence>
<evidence type="ECO:0000259" key="4">
    <source>
        <dbReference type="PROSITE" id="PS50975"/>
    </source>
</evidence>
<keyword evidence="6" id="KW-1185">Reference proteome</keyword>
<protein>
    <submittedName>
        <fullName evidence="5">D-alanine--D-alanine ligase</fullName>
    </submittedName>
</protein>
<dbReference type="SUPFAM" id="SSF56059">
    <property type="entry name" value="Glutathione synthetase ATP-binding domain-like"/>
    <property type="match status" value="1"/>
</dbReference>
<keyword evidence="3" id="KW-0547">Nucleotide-binding</keyword>
<dbReference type="KEGG" id="avp:AVENP_1874"/>
<reference evidence="5 6" key="1">
    <citation type="submission" date="2020-05" db="EMBL/GenBank/DDBJ databases">
        <title>Complete genome sequencing of Campylobacter and Arcobacter type strains.</title>
        <authorList>
            <person name="Miller W.G."/>
            <person name="Yee E."/>
        </authorList>
    </citation>
    <scope>NUCLEOTIDE SEQUENCE [LARGE SCALE GENOMIC DNA]</scope>
    <source>
        <strain evidence="5 6">LMG 26156</strain>
    </source>
</reference>
<comment type="similarity">
    <text evidence="1">Belongs to the D-alanine--D-alanine ligase family.</text>
</comment>
<dbReference type="InterPro" id="IPR011095">
    <property type="entry name" value="Dala_Dala_lig_C"/>
</dbReference>
<keyword evidence="2 5" id="KW-0436">Ligase</keyword>
<dbReference type="PANTHER" id="PTHR23132">
    <property type="entry name" value="D-ALANINE--D-ALANINE LIGASE"/>
    <property type="match status" value="1"/>
</dbReference>
<dbReference type="GO" id="GO:0046872">
    <property type="term" value="F:metal ion binding"/>
    <property type="evidence" value="ECO:0007669"/>
    <property type="project" value="InterPro"/>
</dbReference>
<gene>
    <name evidence="5" type="ORF">AVENP_1874</name>
</gene>